<keyword evidence="3" id="KW-1185">Reference proteome</keyword>
<organism evidence="2 3">
    <name type="scientific">Trypanosoma cruzi marinkellei</name>
    <dbReference type="NCBI Taxonomy" id="85056"/>
    <lineage>
        <taxon>Eukaryota</taxon>
        <taxon>Discoba</taxon>
        <taxon>Euglenozoa</taxon>
        <taxon>Kinetoplastea</taxon>
        <taxon>Metakinetoplastina</taxon>
        <taxon>Trypanosomatida</taxon>
        <taxon>Trypanosomatidae</taxon>
        <taxon>Trypanosoma</taxon>
        <taxon>Schizotrypanum</taxon>
    </lineage>
</organism>
<feature type="compositionally biased region" description="Polar residues" evidence="1">
    <location>
        <begin position="164"/>
        <end position="175"/>
    </location>
</feature>
<comment type="caution">
    <text evidence="2">The sequence shown here is derived from an EMBL/GenBank/DDBJ whole genome shotgun (WGS) entry which is preliminary data.</text>
</comment>
<dbReference type="EMBL" id="AHKC01010798">
    <property type="protein sequence ID" value="EKF31448.1"/>
    <property type="molecule type" value="Genomic_DNA"/>
</dbReference>
<dbReference type="AlphaFoldDB" id="K2M8S5"/>
<reference evidence="2 3" key="1">
    <citation type="journal article" date="2012" name="BMC Genomics">
        <title>Comparative genomic analysis of human infective Trypanosoma cruzi lineages with the bat-restricted subspecies T. cruzi marinkellei.</title>
        <authorList>
            <person name="Franzen O."/>
            <person name="Talavera-Lopez C."/>
            <person name="Ochaya S."/>
            <person name="Butler C.E."/>
            <person name="Messenger L.A."/>
            <person name="Lewis M.D."/>
            <person name="Llewellyn M.S."/>
            <person name="Marinkelle C.J."/>
            <person name="Tyler K.M."/>
            <person name="Miles M.A."/>
            <person name="Andersson B."/>
        </authorList>
    </citation>
    <scope>NUCLEOTIDE SEQUENCE [LARGE SCALE GENOMIC DNA]</scope>
    <source>
        <strain evidence="2 3">B7</strain>
    </source>
</reference>
<proteinExistence type="predicted"/>
<evidence type="ECO:0000256" key="1">
    <source>
        <dbReference type="SAM" id="MobiDB-lite"/>
    </source>
</evidence>
<protein>
    <submittedName>
        <fullName evidence="2">Uncharacterized protein</fullName>
    </submittedName>
</protein>
<sequence>MTKKAVRKAHTLAPCGASDLYEAAMQNFRRFLLERVARHEDEVFAARARFQLQRASDREHFDRMQSRQMKRERTRGTLLDHFVRNATAAAEDMEKQYAAEQEFLADQQKLYVEHEEELQRAYPLAFLDDESAGVVAFTLMPILRGKFESLAKEQTRHRKEIESSTDQTKTLSDVTGPSVPRLHGGVLVNNFDKPQTIRVKEEHETNADAGLEAGRGAYVNTLQATTDQSNSPRDAEGNRETPLPRVGSAEDVNDDCISVDANRRVVHPPWFSQIASSGEVEFVRVALLCRRQSRLARQEGKRRCLKSLLTPSTPSNLRQLAKENLCKLEEEDDDARKEAEMWRLWRAIRDKINSKSLLSNTNSDGENVAAATGNGEDTEGRRKEDTLPCSVEETGNDKTTNDKDCNGYYSPSRFTEENRRTRINCLSALGSQVTSSGARAYLCDFNTSRWETITLNDGVTTTDGGNNNSNRLESMVESYLWPQHIEAKITNVLFGEAVRTRRRWLSFLEPQGTATQEEEGEEAEDNGSSGDGFPTSVNGTKGERKMPIVLAFPRCGKKVWLKLGGLEEFVARDVKFYQGYLHP</sequence>
<feature type="region of interest" description="Disordered" evidence="1">
    <location>
        <begin position="509"/>
        <end position="540"/>
    </location>
</feature>
<accession>K2M8S5</accession>
<feature type="region of interest" description="Disordered" evidence="1">
    <location>
        <begin position="154"/>
        <end position="187"/>
    </location>
</feature>
<name>K2M8S5_TRYCR</name>
<gene>
    <name evidence="2" type="ORF">MOQ_004714</name>
</gene>
<feature type="region of interest" description="Disordered" evidence="1">
    <location>
        <begin position="224"/>
        <end position="252"/>
    </location>
</feature>
<evidence type="ECO:0000313" key="2">
    <source>
        <dbReference type="EMBL" id="EKF31448.1"/>
    </source>
</evidence>
<evidence type="ECO:0000313" key="3">
    <source>
        <dbReference type="Proteomes" id="UP000007350"/>
    </source>
</evidence>
<dbReference type="Proteomes" id="UP000007350">
    <property type="component" value="Unassembled WGS sequence"/>
</dbReference>
<feature type="compositionally biased region" description="Acidic residues" evidence="1">
    <location>
        <begin position="516"/>
        <end position="525"/>
    </location>
</feature>
<dbReference type="OrthoDB" id="252324at2759"/>
<feature type="region of interest" description="Disordered" evidence="1">
    <location>
        <begin position="357"/>
        <end position="395"/>
    </location>
</feature>